<proteinExistence type="inferred from homology"/>
<gene>
    <name evidence="9" type="primary">rho</name>
    <name evidence="14" type="ORF">OP10G_4610</name>
</gene>
<dbReference type="PANTHER" id="PTHR46425:SF1">
    <property type="entry name" value="TRANSCRIPTION TERMINATION FACTOR RHO"/>
    <property type="match status" value="1"/>
</dbReference>
<dbReference type="SUPFAM" id="SSF52540">
    <property type="entry name" value="P-loop containing nucleoside triphosphate hydrolases"/>
    <property type="match status" value="1"/>
</dbReference>
<dbReference type="InterPro" id="IPR041703">
    <property type="entry name" value="Rho_factor_ATP-bd"/>
</dbReference>
<keyword evidence="15" id="KW-1185">Reference proteome</keyword>
<dbReference type="SUPFAM" id="SSF50249">
    <property type="entry name" value="Nucleic acid-binding proteins"/>
    <property type="match status" value="1"/>
</dbReference>
<dbReference type="Pfam" id="PF00006">
    <property type="entry name" value="ATP-synt_ab"/>
    <property type="match status" value="1"/>
</dbReference>
<dbReference type="NCBIfam" id="NF006886">
    <property type="entry name" value="PRK09376.1"/>
    <property type="match status" value="1"/>
</dbReference>
<dbReference type="CDD" id="cd04459">
    <property type="entry name" value="Rho_CSD"/>
    <property type="match status" value="1"/>
</dbReference>
<evidence type="ECO:0000256" key="7">
    <source>
        <dbReference type="ARBA" id="ARBA00023015"/>
    </source>
</evidence>
<dbReference type="GO" id="GO:0008186">
    <property type="term" value="F:ATP-dependent activity, acting on RNA"/>
    <property type="evidence" value="ECO:0007669"/>
    <property type="project" value="UniProtKB-UniRule"/>
</dbReference>
<keyword evidence="7 9" id="KW-0805">Transcription regulation</keyword>
<keyword evidence="1 9" id="KW-0806">Transcription termination</keyword>
<keyword evidence="5 9" id="KW-0067">ATP-binding</keyword>
<evidence type="ECO:0000256" key="6">
    <source>
        <dbReference type="ARBA" id="ARBA00022884"/>
    </source>
</evidence>
<name>A0A068NWT3_FIMGI</name>
<evidence type="ECO:0000259" key="13">
    <source>
        <dbReference type="PROSITE" id="PS51856"/>
    </source>
</evidence>
<dbReference type="AlphaFoldDB" id="A0A068NWT3"/>
<evidence type="ECO:0000256" key="12">
    <source>
        <dbReference type="SAM" id="MobiDB-lite"/>
    </source>
</evidence>
<dbReference type="EC" id="3.6.4.-" evidence="9 10"/>
<evidence type="ECO:0000313" key="15">
    <source>
        <dbReference type="Proteomes" id="UP000027982"/>
    </source>
</evidence>
<feature type="region of interest" description="Disordered" evidence="12">
    <location>
        <begin position="1"/>
        <end position="29"/>
    </location>
</feature>
<dbReference type="STRING" id="661478.OP10G_4610"/>
<dbReference type="Proteomes" id="UP000027982">
    <property type="component" value="Chromosome"/>
</dbReference>
<feature type="binding site" evidence="9">
    <location>
        <position position="244"/>
    </location>
    <ligand>
        <name>ATP</name>
        <dbReference type="ChEBI" id="CHEBI:30616"/>
    </ligand>
</feature>
<keyword evidence="4 9" id="KW-0347">Helicase</keyword>
<comment type="subunit">
    <text evidence="9">Homohexamer. The homohexamer assembles into an open ring structure.</text>
</comment>
<dbReference type="HOGENOM" id="CLU_016377_4_3_0"/>
<evidence type="ECO:0000256" key="5">
    <source>
        <dbReference type="ARBA" id="ARBA00022840"/>
    </source>
</evidence>
<keyword evidence="2 9" id="KW-0547">Nucleotide-binding</keyword>
<dbReference type="GO" id="GO:0005524">
    <property type="term" value="F:ATP binding"/>
    <property type="evidence" value="ECO:0007669"/>
    <property type="project" value="UniProtKB-UniRule"/>
</dbReference>
<dbReference type="SMART" id="SM00357">
    <property type="entry name" value="CSP"/>
    <property type="match status" value="1"/>
</dbReference>
<comment type="function">
    <text evidence="9">Facilitates transcription termination by a mechanism that involves Rho binding to the nascent RNA, activation of Rho's RNA-dependent ATPase activity, and release of the mRNA from the DNA template.</text>
</comment>
<dbReference type="InterPro" id="IPR000194">
    <property type="entry name" value="ATPase_F1/V1/A1_a/bsu_nucl-bd"/>
</dbReference>
<accession>A0A068NWT3</accession>
<evidence type="ECO:0000313" key="14">
    <source>
        <dbReference type="EMBL" id="AIE87978.1"/>
    </source>
</evidence>
<keyword evidence="3 9" id="KW-0378">Hydrolase</keyword>
<comment type="caution">
    <text evidence="9">Lacks conserved residue(s) required for the propagation of feature annotation.</text>
</comment>
<dbReference type="InterPro" id="IPR012340">
    <property type="entry name" value="NA-bd_OB-fold"/>
</dbReference>
<comment type="similarity">
    <text evidence="9 11">Belongs to the Rho family.</text>
</comment>
<dbReference type="InterPro" id="IPR011113">
    <property type="entry name" value="Rho_RNA-bd"/>
</dbReference>
<protein>
    <recommendedName>
        <fullName evidence="9 10">Transcription termination factor Rho</fullName>
        <ecNumber evidence="9 10">3.6.4.-</ecNumber>
    </recommendedName>
    <alternativeName>
        <fullName evidence="9">ATP-dependent helicase Rho</fullName>
    </alternativeName>
</protein>
<dbReference type="PROSITE" id="PS51856">
    <property type="entry name" value="RHO_RNA_BD"/>
    <property type="match status" value="1"/>
</dbReference>
<dbReference type="CDD" id="cd01128">
    <property type="entry name" value="rho_factor_C"/>
    <property type="match status" value="1"/>
</dbReference>
<reference evidence="14 15" key="1">
    <citation type="journal article" date="2014" name="PLoS ONE">
        <title>The first complete genome sequence of the class fimbriimonadia in the phylum armatimonadetes.</title>
        <authorList>
            <person name="Hu Z.Y."/>
            <person name="Wang Y.Z."/>
            <person name="Im W.T."/>
            <person name="Wang S.Y."/>
            <person name="Zhao G.P."/>
            <person name="Zheng H.J."/>
            <person name="Quan Z.X."/>
        </authorList>
    </citation>
    <scope>NUCLEOTIDE SEQUENCE [LARGE SCALE GENOMIC DNA]</scope>
    <source>
        <strain evidence="14">Gsoil 348</strain>
    </source>
</reference>
<evidence type="ECO:0000256" key="9">
    <source>
        <dbReference type="HAMAP-Rule" id="MF_01884"/>
    </source>
</evidence>
<organism evidence="14 15">
    <name type="scientific">Fimbriimonas ginsengisoli Gsoil 348</name>
    <dbReference type="NCBI Taxonomy" id="661478"/>
    <lineage>
        <taxon>Bacteria</taxon>
        <taxon>Bacillati</taxon>
        <taxon>Armatimonadota</taxon>
        <taxon>Fimbriimonadia</taxon>
        <taxon>Fimbriimonadales</taxon>
        <taxon>Fimbriimonadaceae</taxon>
        <taxon>Fimbriimonas</taxon>
    </lineage>
</organism>
<evidence type="ECO:0000256" key="10">
    <source>
        <dbReference type="NCBIfam" id="TIGR00767"/>
    </source>
</evidence>
<dbReference type="GO" id="GO:0006353">
    <property type="term" value="P:DNA-templated transcription termination"/>
    <property type="evidence" value="ECO:0007669"/>
    <property type="project" value="UniProtKB-UniRule"/>
</dbReference>
<dbReference type="KEGG" id="fgi:OP10G_4610"/>
<dbReference type="InterPro" id="IPR027417">
    <property type="entry name" value="P-loop_NTPase"/>
</dbReference>
<feature type="compositionally biased region" description="Basic residues" evidence="12">
    <location>
        <begin position="1"/>
        <end position="16"/>
    </location>
</feature>
<dbReference type="GO" id="GO:0016787">
    <property type="term" value="F:hydrolase activity"/>
    <property type="evidence" value="ECO:0007669"/>
    <property type="project" value="UniProtKB-KW"/>
</dbReference>
<feature type="binding site" evidence="9">
    <location>
        <begin position="201"/>
        <end position="206"/>
    </location>
    <ligand>
        <name>ATP</name>
        <dbReference type="ChEBI" id="CHEBI:30616"/>
    </ligand>
</feature>
<feature type="domain" description="Rho RNA-BD" evidence="13">
    <location>
        <begin position="83"/>
        <end position="156"/>
    </location>
</feature>
<dbReference type="InterPro" id="IPR003593">
    <property type="entry name" value="AAA+_ATPase"/>
</dbReference>
<evidence type="ECO:0000256" key="3">
    <source>
        <dbReference type="ARBA" id="ARBA00022801"/>
    </source>
</evidence>
<dbReference type="Pfam" id="PF07497">
    <property type="entry name" value="Rho_RNA_bind"/>
    <property type="match status" value="1"/>
</dbReference>
<dbReference type="InterPro" id="IPR011129">
    <property type="entry name" value="CSD"/>
</dbReference>
<dbReference type="Gene3D" id="3.40.50.300">
    <property type="entry name" value="P-loop containing nucleotide triphosphate hydrolases"/>
    <property type="match status" value="1"/>
</dbReference>
<sequence length="457" mass="51551">MTHQFRPRKSGGRNRGRNREGLPKNDPQADLELLPEKDYNHFDQMTPAALLKEAKAAKLDAKILLRHELIERLLPIVNQDKEAVYAKGVLDLMSDGWGFLRRDNYQSSPEDVYVSQSQVKKFNLRCGDTVFGQVRLPKEGEKYRGMLRVESINNFATQSIEIMRRKLFDELTPLYPNEKISMETVPDNIPGRMIDLLSPIGKGQRGLIVSPPKAGKTTMMKTIANAVTANHPEVYLMVLLVDERPEEVTDMRRSVRGQVISSTFDEPAENHMRVAELCLEQAKRLVEVGRDVVILLDSLTRLSRASNLTINPSGRTLTGGLDPSAMYRPRRFFGAARNIEEGGSLTIVSSVLVDTGSKMDEAIFEELKGTGNMEIILDRDLSDRRIWPAVDVRRSSTRHEELLFRKEDLDGIVQLRRLMAKEQSSIDATEGLIKLLKRTPSNAVFLESVIARTKATV</sequence>
<dbReference type="GO" id="GO:0004386">
    <property type="term" value="F:helicase activity"/>
    <property type="evidence" value="ECO:0007669"/>
    <property type="project" value="UniProtKB-UniRule"/>
</dbReference>
<dbReference type="NCBIfam" id="TIGR00767">
    <property type="entry name" value="rho"/>
    <property type="match status" value="1"/>
</dbReference>
<dbReference type="eggNOG" id="COG1158">
    <property type="taxonomic scope" value="Bacteria"/>
</dbReference>
<evidence type="ECO:0000256" key="11">
    <source>
        <dbReference type="PROSITE-ProRule" id="PRU01203"/>
    </source>
</evidence>
<keyword evidence="6 9" id="KW-0694">RNA-binding</keyword>
<evidence type="ECO:0000256" key="1">
    <source>
        <dbReference type="ARBA" id="ARBA00022472"/>
    </source>
</evidence>
<dbReference type="HAMAP" id="MF_01884">
    <property type="entry name" value="Rho"/>
    <property type="match status" value="1"/>
</dbReference>
<dbReference type="SMART" id="SM00382">
    <property type="entry name" value="AAA"/>
    <property type="match status" value="1"/>
</dbReference>
<feature type="binding site" evidence="9">
    <location>
        <begin position="213"/>
        <end position="218"/>
    </location>
    <ligand>
        <name>ATP</name>
        <dbReference type="ChEBI" id="CHEBI:30616"/>
    </ligand>
</feature>
<dbReference type="RefSeq" id="WP_025228151.1">
    <property type="nucleotide sequence ID" value="NZ_CP007139.1"/>
</dbReference>
<dbReference type="Gene3D" id="2.40.50.140">
    <property type="entry name" value="Nucleic acid-binding proteins"/>
    <property type="match status" value="1"/>
</dbReference>
<evidence type="ECO:0000256" key="8">
    <source>
        <dbReference type="ARBA" id="ARBA00023163"/>
    </source>
</evidence>
<dbReference type="GO" id="GO:0003723">
    <property type="term" value="F:RNA binding"/>
    <property type="evidence" value="ECO:0007669"/>
    <property type="project" value="UniProtKB-UniRule"/>
</dbReference>
<evidence type="ECO:0000256" key="4">
    <source>
        <dbReference type="ARBA" id="ARBA00022806"/>
    </source>
</evidence>
<dbReference type="PANTHER" id="PTHR46425">
    <property type="entry name" value="TRANSCRIPTION TERMINATION FACTOR RHO"/>
    <property type="match status" value="1"/>
</dbReference>
<dbReference type="EMBL" id="CP007139">
    <property type="protein sequence ID" value="AIE87978.1"/>
    <property type="molecule type" value="Genomic_DNA"/>
</dbReference>
<evidence type="ECO:0000256" key="2">
    <source>
        <dbReference type="ARBA" id="ARBA00022741"/>
    </source>
</evidence>
<dbReference type="InterPro" id="IPR004665">
    <property type="entry name" value="Term_rho"/>
</dbReference>
<keyword evidence="8 9" id="KW-0804">Transcription</keyword>